<dbReference type="AlphaFoldDB" id="A0A223S780"/>
<dbReference type="EMBL" id="CP022753">
    <property type="protein sequence ID" value="ASU83994.1"/>
    <property type="molecule type" value="Genomic_DNA"/>
</dbReference>
<dbReference type="Proteomes" id="UP000215005">
    <property type="component" value="Chromosome"/>
</dbReference>
<gene>
    <name evidence="1" type="ORF">CDO52_15450</name>
</gene>
<dbReference type="OrthoDB" id="4350139at2"/>
<name>A0A223S780_9ACTN</name>
<reference evidence="1 2" key="1">
    <citation type="submission" date="2017-08" db="EMBL/GenBank/DDBJ databases">
        <title>The complete genome sequence of Nocardiopsis gilva YIM 90087.</title>
        <authorList>
            <person name="Yin M."/>
            <person name="Tang S."/>
        </authorList>
    </citation>
    <scope>NUCLEOTIDE SEQUENCE [LARGE SCALE GENOMIC DNA]</scope>
    <source>
        <strain evidence="1 2">YIM 90087</strain>
    </source>
</reference>
<protein>
    <submittedName>
        <fullName evidence="1">Uncharacterized protein</fullName>
    </submittedName>
</protein>
<dbReference type="KEGG" id="ngv:CDO52_15450"/>
<dbReference type="RefSeq" id="WP_017619084.1">
    <property type="nucleotide sequence ID" value="NZ_ANBG01000223.1"/>
</dbReference>
<keyword evidence="2" id="KW-1185">Reference proteome</keyword>
<evidence type="ECO:0000313" key="1">
    <source>
        <dbReference type="EMBL" id="ASU83994.1"/>
    </source>
</evidence>
<proteinExistence type="predicted"/>
<organism evidence="1 2">
    <name type="scientific">Nocardiopsis gilva YIM 90087</name>
    <dbReference type="NCBI Taxonomy" id="1235441"/>
    <lineage>
        <taxon>Bacteria</taxon>
        <taxon>Bacillati</taxon>
        <taxon>Actinomycetota</taxon>
        <taxon>Actinomycetes</taxon>
        <taxon>Streptosporangiales</taxon>
        <taxon>Nocardiopsidaceae</taxon>
        <taxon>Nocardiopsis</taxon>
    </lineage>
</organism>
<accession>A0A223S780</accession>
<sequence length="248" mass="28451">MRFSTNNFHDTWHILSDLRGARFIARLLWGLSYQRRPNTIVCIDPRFLDTNPFDAEPSDAIVFAPTPTSPFGAKAARDLDSRMPTGVGDGTVRWHTPGLDRFIDHTRHDVQGAWDAWTAKETGLHRHGDDLTITRRKGLLVFAAAPEILRTWALCAQRMSFAYFPMDYEYLDAWRTTHRGETGELQVFAEYRRMVSTARIARREVLSSSDAPSDPEHQRPAIWAHGDLVKRRSLRPRLGADLTRTRPR</sequence>
<evidence type="ECO:0000313" key="2">
    <source>
        <dbReference type="Proteomes" id="UP000215005"/>
    </source>
</evidence>